<evidence type="ECO:0000313" key="2">
    <source>
        <dbReference type="Proteomes" id="UP000789901"/>
    </source>
</evidence>
<accession>A0ABN7WGV5</accession>
<comment type="caution">
    <text evidence="1">The sequence shown here is derived from an EMBL/GenBank/DDBJ whole genome shotgun (WGS) entry which is preliminary data.</text>
</comment>
<dbReference type="Proteomes" id="UP000789901">
    <property type="component" value="Unassembled WGS sequence"/>
</dbReference>
<sequence length="143" mass="16112">EYVFTATSSSEYVSATVGFPKYVSATVGSLEYMLAAIGSPKEEYMSNIAGSLEGEYVSSTASFPDEKYVSNTSGPLEESLPSSMIETENHIFLTQKNEYSALYSEKRFTLWEICENFINNWAKRRGFYLVKDQVTHKDGIIHQ</sequence>
<organism evidence="1 2">
    <name type="scientific">Gigaspora margarita</name>
    <dbReference type="NCBI Taxonomy" id="4874"/>
    <lineage>
        <taxon>Eukaryota</taxon>
        <taxon>Fungi</taxon>
        <taxon>Fungi incertae sedis</taxon>
        <taxon>Mucoromycota</taxon>
        <taxon>Glomeromycotina</taxon>
        <taxon>Glomeromycetes</taxon>
        <taxon>Diversisporales</taxon>
        <taxon>Gigasporaceae</taxon>
        <taxon>Gigaspora</taxon>
    </lineage>
</organism>
<proteinExistence type="predicted"/>
<gene>
    <name evidence="1" type="ORF">GMARGA_LOCUS30775</name>
</gene>
<protein>
    <submittedName>
        <fullName evidence="1">25731_t:CDS:1</fullName>
    </submittedName>
</protein>
<feature type="non-terminal residue" evidence="1">
    <location>
        <position position="1"/>
    </location>
</feature>
<keyword evidence="2" id="KW-1185">Reference proteome</keyword>
<evidence type="ECO:0000313" key="1">
    <source>
        <dbReference type="EMBL" id="CAG8831761.1"/>
    </source>
</evidence>
<reference evidence="1 2" key="1">
    <citation type="submission" date="2021-06" db="EMBL/GenBank/DDBJ databases">
        <authorList>
            <person name="Kallberg Y."/>
            <person name="Tangrot J."/>
            <person name="Rosling A."/>
        </authorList>
    </citation>
    <scope>NUCLEOTIDE SEQUENCE [LARGE SCALE GENOMIC DNA]</scope>
    <source>
        <strain evidence="1 2">120-4 pot B 10/14</strain>
    </source>
</reference>
<dbReference type="EMBL" id="CAJVQB010044257">
    <property type="protein sequence ID" value="CAG8831761.1"/>
    <property type="molecule type" value="Genomic_DNA"/>
</dbReference>
<name>A0ABN7WGV5_GIGMA</name>